<evidence type="ECO:0000256" key="1">
    <source>
        <dbReference type="ARBA" id="ARBA00004496"/>
    </source>
</evidence>
<feature type="compositionally biased region" description="Low complexity" evidence="8">
    <location>
        <begin position="84"/>
        <end position="94"/>
    </location>
</feature>
<comment type="similarity">
    <text evidence="2 6">Belongs to the SDS23 family.</text>
</comment>
<organism evidence="10 11">
    <name type="scientific">Wickerhamomyces mucosus</name>
    <dbReference type="NCBI Taxonomy" id="1378264"/>
    <lineage>
        <taxon>Eukaryota</taxon>
        <taxon>Fungi</taxon>
        <taxon>Dikarya</taxon>
        <taxon>Ascomycota</taxon>
        <taxon>Saccharomycotina</taxon>
        <taxon>Saccharomycetes</taxon>
        <taxon>Phaffomycetales</taxon>
        <taxon>Wickerhamomycetaceae</taxon>
        <taxon>Wickerhamomyces</taxon>
    </lineage>
</organism>
<feature type="compositionally biased region" description="Polar residues" evidence="8">
    <location>
        <begin position="410"/>
        <end position="423"/>
    </location>
</feature>
<dbReference type="Gene3D" id="3.10.580.10">
    <property type="entry name" value="CBS-domain"/>
    <property type="match status" value="2"/>
</dbReference>
<evidence type="ECO:0000256" key="2">
    <source>
        <dbReference type="ARBA" id="ARBA00006624"/>
    </source>
</evidence>
<dbReference type="Proteomes" id="UP000769528">
    <property type="component" value="Unassembled WGS sequence"/>
</dbReference>
<feature type="domain" description="CBS" evidence="9">
    <location>
        <begin position="293"/>
        <end position="349"/>
    </location>
</feature>
<dbReference type="PIRSF" id="PIRSF018148">
    <property type="entry name" value="UCP018148_CBS_YBR214w"/>
    <property type="match status" value="1"/>
</dbReference>
<reference evidence="10" key="1">
    <citation type="journal article" date="2021" name="Open Biol.">
        <title>Shared evolutionary footprints suggest mitochondrial oxidative damage underlies multiple complex I losses in fungi.</title>
        <authorList>
            <person name="Schikora-Tamarit M.A."/>
            <person name="Marcet-Houben M."/>
            <person name="Nosek J."/>
            <person name="Gabaldon T."/>
        </authorList>
    </citation>
    <scope>NUCLEOTIDE SEQUENCE</scope>
    <source>
        <strain evidence="10">CBS6341</strain>
    </source>
</reference>
<dbReference type="Pfam" id="PF00571">
    <property type="entry name" value="CBS"/>
    <property type="match status" value="2"/>
</dbReference>
<dbReference type="PROSITE" id="PS51371">
    <property type="entry name" value="CBS"/>
    <property type="match status" value="2"/>
</dbReference>
<comment type="function">
    <text evidence="6">Involved in DNA replication and cell separation.</text>
</comment>
<evidence type="ECO:0000256" key="5">
    <source>
        <dbReference type="ARBA" id="ARBA00023122"/>
    </source>
</evidence>
<evidence type="ECO:0000256" key="7">
    <source>
        <dbReference type="PROSITE-ProRule" id="PRU00703"/>
    </source>
</evidence>
<dbReference type="EMBL" id="JAEUBF010000734">
    <property type="protein sequence ID" value="KAH3675635.1"/>
    <property type="molecule type" value="Genomic_DNA"/>
</dbReference>
<dbReference type="SUPFAM" id="SSF54631">
    <property type="entry name" value="CBS-domain pair"/>
    <property type="match status" value="2"/>
</dbReference>
<dbReference type="PANTHER" id="PTHR13780">
    <property type="entry name" value="AMP-ACTIVATED PROTEIN KINASE, GAMMA REGULATORY SUBUNIT"/>
    <property type="match status" value="1"/>
</dbReference>
<evidence type="ECO:0000256" key="6">
    <source>
        <dbReference type="PIRNR" id="PIRNR018148"/>
    </source>
</evidence>
<evidence type="ECO:0000256" key="3">
    <source>
        <dbReference type="ARBA" id="ARBA00022490"/>
    </source>
</evidence>
<dbReference type="InterPro" id="IPR000644">
    <property type="entry name" value="CBS_dom"/>
</dbReference>
<feature type="domain" description="CBS" evidence="9">
    <location>
        <begin position="217"/>
        <end position="278"/>
    </location>
</feature>
<dbReference type="PANTHER" id="PTHR13780:SF36">
    <property type="entry name" value="CBS DOMAIN-CONTAINING PROTEIN"/>
    <property type="match status" value="1"/>
</dbReference>
<name>A0A9P8TEH2_9ASCO</name>
<feature type="region of interest" description="Disordered" evidence="8">
    <location>
        <begin position="1"/>
        <end position="27"/>
    </location>
</feature>
<accession>A0A9P8TEH2</accession>
<dbReference type="SMART" id="SM00116">
    <property type="entry name" value="CBS"/>
    <property type="match status" value="3"/>
</dbReference>
<dbReference type="AlphaFoldDB" id="A0A9P8TEH2"/>
<dbReference type="GO" id="GO:0005737">
    <property type="term" value="C:cytoplasm"/>
    <property type="evidence" value="ECO:0007669"/>
    <property type="project" value="UniProtKB-SubCell"/>
</dbReference>
<feature type="compositionally biased region" description="Low complexity" evidence="8">
    <location>
        <begin position="472"/>
        <end position="481"/>
    </location>
</feature>
<dbReference type="GO" id="GO:0030071">
    <property type="term" value="P:regulation of mitotic metaphase/anaphase transition"/>
    <property type="evidence" value="ECO:0007669"/>
    <property type="project" value="InterPro"/>
</dbReference>
<protein>
    <recommendedName>
        <fullName evidence="9">CBS domain-containing protein</fullName>
    </recommendedName>
</protein>
<keyword evidence="3 6" id="KW-0963">Cytoplasm</keyword>
<comment type="caution">
    <text evidence="10">The sequence shown here is derived from an EMBL/GenBank/DDBJ whole genome shotgun (WGS) entry which is preliminary data.</text>
</comment>
<dbReference type="GO" id="GO:0042149">
    <property type="term" value="P:cellular response to glucose starvation"/>
    <property type="evidence" value="ECO:0007669"/>
    <property type="project" value="UniProtKB-UniRule"/>
</dbReference>
<keyword evidence="11" id="KW-1185">Reference proteome</keyword>
<dbReference type="InterPro" id="IPR046342">
    <property type="entry name" value="CBS_dom_sf"/>
</dbReference>
<proteinExistence type="inferred from homology"/>
<dbReference type="CDD" id="cd02205">
    <property type="entry name" value="CBS_pair_SF"/>
    <property type="match status" value="1"/>
</dbReference>
<feature type="compositionally biased region" description="Polar residues" evidence="8">
    <location>
        <begin position="7"/>
        <end position="27"/>
    </location>
</feature>
<feature type="compositionally biased region" description="Polar residues" evidence="8">
    <location>
        <begin position="63"/>
        <end position="73"/>
    </location>
</feature>
<comment type="subcellular location">
    <subcellularLocation>
        <location evidence="1 6">Cytoplasm</location>
    </subcellularLocation>
</comment>
<evidence type="ECO:0000313" key="11">
    <source>
        <dbReference type="Proteomes" id="UP000769528"/>
    </source>
</evidence>
<sequence>MPPKFNPSASPFRQPITPNVQTPNSRHSSIVEMLSTPPSIDVNSPTILTSQEQDLNKDYLSLHNDNGQNNENLPHTPDLARNASQSSTSSINTSSTSQTNVFIRDWQDIKLIELVESAKLIFIDSKISVEEAFNTLQTNNLTSLPVLEDLNDKTNLNCLTFDYTDLNSYLLLVLGRLSINEQTFEKNPYYKDPNEVTSLIQKATRGEQVPVKFVTQLVPKNPFYKLSENENLSSVVEILGTGVHRIAIVDPNFTHITGILSQRRLMKYFWDNARRFPSLEPLFQSTLEELNIGSRNVISIQGDEPLINALSIMSRDKISSIAVVDNHLNLFGNISVTDVKHVTKSSQSSLLHKSCFHFVSVILNLRGLEDGQDSFPIFHVYENSSLVRTVAKLVATRSHRLWVVRPYASSTTSTQTSGPNSAEGSKPSIHEGKPGKLVGVVSLTDIINVIARKHGKTYVDPQQARKQRRRSSSGSVVSNGSLEQFRRSISGASDLR</sequence>
<feature type="region of interest" description="Disordered" evidence="8">
    <location>
        <begin position="60"/>
        <end position="94"/>
    </location>
</feature>
<dbReference type="InterPro" id="IPR050511">
    <property type="entry name" value="AMPK_gamma/SDS23_families"/>
</dbReference>
<evidence type="ECO:0000259" key="9">
    <source>
        <dbReference type="PROSITE" id="PS51371"/>
    </source>
</evidence>
<gene>
    <name evidence="10" type="ORF">WICMUC_002552</name>
</gene>
<evidence type="ECO:0000256" key="8">
    <source>
        <dbReference type="SAM" id="MobiDB-lite"/>
    </source>
</evidence>
<keyword evidence="4" id="KW-0677">Repeat</keyword>
<dbReference type="GO" id="GO:0004865">
    <property type="term" value="F:protein serine/threonine phosphatase inhibitor activity"/>
    <property type="evidence" value="ECO:0007669"/>
    <property type="project" value="TreeGrafter"/>
</dbReference>
<dbReference type="InterPro" id="IPR016711">
    <property type="entry name" value="Ssd23"/>
</dbReference>
<keyword evidence="5 7" id="KW-0129">CBS domain</keyword>
<reference evidence="10" key="2">
    <citation type="submission" date="2021-01" db="EMBL/GenBank/DDBJ databases">
        <authorList>
            <person name="Schikora-Tamarit M.A."/>
        </authorList>
    </citation>
    <scope>NUCLEOTIDE SEQUENCE</scope>
    <source>
        <strain evidence="10">CBS6341</strain>
    </source>
</reference>
<feature type="region of interest" description="Disordered" evidence="8">
    <location>
        <begin position="457"/>
        <end position="496"/>
    </location>
</feature>
<feature type="region of interest" description="Disordered" evidence="8">
    <location>
        <begin position="410"/>
        <end position="433"/>
    </location>
</feature>
<evidence type="ECO:0000313" key="10">
    <source>
        <dbReference type="EMBL" id="KAH3675635.1"/>
    </source>
</evidence>
<evidence type="ECO:0000256" key="4">
    <source>
        <dbReference type="ARBA" id="ARBA00022737"/>
    </source>
</evidence>
<dbReference type="OrthoDB" id="449052at2759"/>